<organism evidence="2 3">
    <name type="scientific">Phialocephala subalpina</name>
    <dbReference type="NCBI Taxonomy" id="576137"/>
    <lineage>
        <taxon>Eukaryota</taxon>
        <taxon>Fungi</taxon>
        <taxon>Dikarya</taxon>
        <taxon>Ascomycota</taxon>
        <taxon>Pezizomycotina</taxon>
        <taxon>Leotiomycetes</taxon>
        <taxon>Helotiales</taxon>
        <taxon>Mollisiaceae</taxon>
        <taxon>Phialocephala</taxon>
        <taxon>Phialocephala fortinii species complex</taxon>
    </lineage>
</organism>
<dbReference type="PANTHER" id="PTHR36124">
    <property type="match status" value="1"/>
</dbReference>
<gene>
    <name evidence="2" type="ORF">PAC_02047</name>
</gene>
<keyword evidence="1" id="KW-1133">Transmembrane helix</keyword>
<dbReference type="PANTHER" id="PTHR36124:SF1">
    <property type="entry name" value="ER-BOUND OXYGENASE MPAB_MPAB'_RUBBER OXYGENASE CATALYTIC DOMAIN-CONTAINING PROTEIN"/>
    <property type="match status" value="1"/>
</dbReference>
<sequence>MVPLVAGILWFGVAVIALLLPFFYVCSSASKSAKLLSFVVLCGATAYYQYFHPANTLLAELNAYASSYPYKTLAIMLAIAIPLGRAQQQLRFARVDHLMKKYGFTDDPKSFGNMTMEVAQEVEANMAEYEFPRLYQFAWISDFLRLTSTDPGVSRALIRSGHMVNPDPMIEHERLQATIALMGAFMAYPLKSKMHSLVVARINEHHHRYGVWINSDDILYLIIHFAVIPGHWINRFGYRKLEAFEEHALWVLWREIGCMMGCRYMPQELSQAKEWRKNFEQKCRWPCSENEEAGMAMLNEIVYTCPSLLKPLLRKVVVSILDWDIVFYCQMDKLGRSQILRFFMFRAFDLCGWFILHFGLPRLSPYKRTFEESKRKPGVVHIVPTPYDTLPFYQARTFWNLWGYGAIIRSVLGLPAPSPVFYSDGVTIEAMGAVQTSHESQITVEKKVREKATILEKSPAGFRPAIAYQANRLLAPINGPEYGLATNRYPKGTVVIPAGNNLRFDKKWEQRIAGYSKVDVMEKPEDIIHFDAQEAYGGTVDAIGVSIPLVNFPPA</sequence>
<accession>A0A1L7WHC0</accession>
<keyword evidence="1" id="KW-0812">Transmembrane</keyword>
<evidence type="ECO:0000256" key="1">
    <source>
        <dbReference type="SAM" id="Phobius"/>
    </source>
</evidence>
<name>A0A1L7WHC0_9HELO</name>
<feature type="transmembrane region" description="Helical" evidence="1">
    <location>
        <begin position="33"/>
        <end position="51"/>
    </location>
</feature>
<dbReference type="Proteomes" id="UP000184330">
    <property type="component" value="Unassembled WGS sequence"/>
</dbReference>
<keyword evidence="1" id="KW-0472">Membrane</keyword>
<dbReference type="InterPro" id="IPR046366">
    <property type="entry name" value="MPAB"/>
</dbReference>
<dbReference type="AlphaFoldDB" id="A0A1L7WHC0"/>
<evidence type="ECO:0000313" key="3">
    <source>
        <dbReference type="Proteomes" id="UP000184330"/>
    </source>
</evidence>
<dbReference type="OrthoDB" id="545169at2759"/>
<dbReference type="GO" id="GO:0016491">
    <property type="term" value="F:oxidoreductase activity"/>
    <property type="evidence" value="ECO:0007669"/>
    <property type="project" value="InterPro"/>
</dbReference>
<evidence type="ECO:0000313" key="2">
    <source>
        <dbReference type="EMBL" id="CZR52170.1"/>
    </source>
</evidence>
<dbReference type="STRING" id="576137.A0A1L7WHC0"/>
<feature type="transmembrane region" description="Helical" evidence="1">
    <location>
        <begin position="63"/>
        <end position="84"/>
    </location>
</feature>
<proteinExistence type="predicted"/>
<reference evidence="2 3" key="1">
    <citation type="submission" date="2016-03" db="EMBL/GenBank/DDBJ databases">
        <authorList>
            <person name="Ploux O."/>
        </authorList>
    </citation>
    <scope>NUCLEOTIDE SEQUENCE [LARGE SCALE GENOMIC DNA]</scope>
    <source>
        <strain evidence="2 3">UAMH 11012</strain>
    </source>
</reference>
<protein>
    <submittedName>
        <fullName evidence="2">Uncharacterized protein</fullName>
    </submittedName>
</protein>
<keyword evidence="3" id="KW-1185">Reference proteome</keyword>
<dbReference type="EMBL" id="FJOG01000002">
    <property type="protein sequence ID" value="CZR52170.1"/>
    <property type="molecule type" value="Genomic_DNA"/>
</dbReference>
<feature type="transmembrane region" description="Helical" evidence="1">
    <location>
        <begin position="6"/>
        <end position="26"/>
    </location>
</feature>